<organism evidence="2 3">
    <name type="scientific">Fraxinus pennsylvanica</name>
    <dbReference type="NCBI Taxonomy" id="56036"/>
    <lineage>
        <taxon>Eukaryota</taxon>
        <taxon>Viridiplantae</taxon>
        <taxon>Streptophyta</taxon>
        <taxon>Embryophyta</taxon>
        <taxon>Tracheophyta</taxon>
        <taxon>Spermatophyta</taxon>
        <taxon>Magnoliopsida</taxon>
        <taxon>eudicotyledons</taxon>
        <taxon>Gunneridae</taxon>
        <taxon>Pentapetalae</taxon>
        <taxon>asterids</taxon>
        <taxon>lamiids</taxon>
        <taxon>Lamiales</taxon>
        <taxon>Oleaceae</taxon>
        <taxon>Oleeae</taxon>
        <taxon>Fraxinus</taxon>
    </lineage>
</organism>
<dbReference type="PANTHER" id="PTHR34379:SF6">
    <property type="entry name" value="PROTEIN 3F"/>
    <property type="match status" value="1"/>
</dbReference>
<keyword evidence="1" id="KW-0812">Transmembrane</keyword>
<keyword evidence="3" id="KW-1185">Reference proteome</keyword>
<dbReference type="EMBL" id="OU503051">
    <property type="protein sequence ID" value="CAI9779166.1"/>
    <property type="molecule type" value="Genomic_DNA"/>
</dbReference>
<evidence type="ECO:0000256" key="1">
    <source>
        <dbReference type="SAM" id="Phobius"/>
    </source>
</evidence>
<reference evidence="2" key="1">
    <citation type="submission" date="2023-05" db="EMBL/GenBank/DDBJ databases">
        <authorList>
            <person name="Huff M."/>
        </authorList>
    </citation>
    <scope>NUCLEOTIDE SEQUENCE</scope>
</reference>
<name>A0AAD2A3N4_9LAMI</name>
<keyword evidence="1" id="KW-0472">Membrane</keyword>
<protein>
    <recommendedName>
        <fullName evidence="4">Transmembrane protein</fullName>
    </recommendedName>
</protein>
<dbReference type="InterPro" id="IPR040411">
    <property type="entry name" value="At5g23160-like"/>
</dbReference>
<evidence type="ECO:0000313" key="2">
    <source>
        <dbReference type="EMBL" id="CAI9779166.1"/>
    </source>
</evidence>
<gene>
    <name evidence="2" type="ORF">FPE_LOCUS26596</name>
</gene>
<dbReference type="Proteomes" id="UP000834106">
    <property type="component" value="Chromosome 16"/>
</dbReference>
<keyword evidence="1" id="KW-1133">Transmembrane helix</keyword>
<accession>A0AAD2A3N4</accession>
<evidence type="ECO:0008006" key="4">
    <source>
        <dbReference type="Google" id="ProtNLM"/>
    </source>
</evidence>
<dbReference type="AlphaFoldDB" id="A0AAD2A3N4"/>
<sequence>MSHHIKKTSNRKHRTSCFLGCFGFSVKDDEEKKISGGVGGGGGGKDKYGGQRISRYWFRRMKKSSAKTVPVNVVSKFAPKLTSSKEIHVLNEDMNLYATSDQLPAAASGGGSNLNMVMAAESDQVGLHKSSEATANNNEEHIILEKMKSLGAENGTLRYHVSRSKASKQLSTSVARQGICDRGSNENNAKFGSLVGISILVVILGIMLIWGKSCAILCTAICFYIITSFRTQRRNESDVKKDSSKEFDESNFKEYKKKVVLQGFLERSNKRK</sequence>
<feature type="transmembrane region" description="Helical" evidence="1">
    <location>
        <begin position="194"/>
        <end position="226"/>
    </location>
</feature>
<dbReference type="PANTHER" id="PTHR34379">
    <property type="entry name" value="OS07G0553800 PROTEIN"/>
    <property type="match status" value="1"/>
</dbReference>
<proteinExistence type="predicted"/>
<evidence type="ECO:0000313" key="3">
    <source>
        <dbReference type="Proteomes" id="UP000834106"/>
    </source>
</evidence>